<organism evidence="1 3">
    <name type="scientific">Acidipropionibacterium acidipropionici</name>
    <dbReference type="NCBI Taxonomy" id="1748"/>
    <lineage>
        <taxon>Bacteria</taxon>
        <taxon>Bacillati</taxon>
        <taxon>Actinomycetota</taxon>
        <taxon>Actinomycetes</taxon>
        <taxon>Propionibacteriales</taxon>
        <taxon>Propionibacteriaceae</taxon>
        <taxon>Acidipropionibacterium</taxon>
    </lineage>
</organism>
<evidence type="ECO:0008006" key="5">
    <source>
        <dbReference type="Google" id="ProtNLM"/>
    </source>
</evidence>
<dbReference type="InterPro" id="IPR029000">
    <property type="entry name" value="Cyclophilin-like_dom_sf"/>
</dbReference>
<dbReference type="Gene3D" id="2.40.100.20">
    <property type="match status" value="1"/>
</dbReference>
<dbReference type="RefSeq" id="WP_062819588.1">
    <property type="nucleotide sequence ID" value="NZ_CP014352.1"/>
</dbReference>
<dbReference type="EMBL" id="CP015970">
    <property type="protein sequence ID" value="AOZ46975.1"/>
    <property type="molecule type" value="Genomic_DNA"/>
</dbReference>
<name>A0AAC9FC66_9ACTN</name>
<reference evidence="1 3" key="2">
    <citation type="submission" date="2016-02" db="EMBL/GenBank/DDBJ databases">
        <title>Complete Genome Sequence of Propionibacterium acidipropionici ATCC 55737.</title>
        <authorList>
            <person name="Luna Flores C.H."/>
            <person name="Nielsen L.K."/>
            <person name="Marcellin E."/>
        </authorList>
    </citation>
    <scope>NUCLEOTIDE SEQUENCE [LARGE SCALE GENOMIC DNA]</scope>
    <source>
        <strain evidence="1 3">ATCC 55737</strain>
    </source>
</reference>
<dbReference type="AlphaFoldDB" id="A0AAC9FC66"/>
<accession>A0AAC9FC66</accession>
<evidence type="ECO:0000313" key="1">
    <source>
        <dbReference type="EMBL" id="AMS05503.1"/>
    </source>
</evidence>
<evidence type="ECO:0000313" key="4">
    <source>
        <dbReference type="Proteomes" id="UP000178666"/>
    </source>
</evidence>
<dbReference type="Proteomes" id="UP000178666">
    <property type="component" value="Chromosome"/>
</dbReference>
<gene>
    <name evidence="2" type="ORF">A8L58_10100</name>
    <name evidence="1" type="ORF">AXH35_08655</name>
</gene>
<dbReference type="InterPro" id="IPR024532">
    <property type="entry name" value="DUF3830"/>
</dbReference>
<dbReference type="Proteomes" id="UP000075221">
    <property type="component" value="Chromosome"/>
</dbReference>
<evidence type="ECO:0000313" key="3">
    <source>
        <dbReference type="Proteomes" id="UP000075221"/>
    </source>
</evidence>
<proteinExistence type="predicted"/>
<protein>
    <recommendedName>
        <fullName evidence="5">DUF3830 family protein</fullName>
    </recommendedName>
</protein>
<evidence type="ECO:0000313" key="2">
    <source>
        <dbReference type="EMBL" id="AOZ46975.1"/>
    </source>
</evidence>
<keyword evidence="4" id="KW-1185">Reference proteome</keyword>
<dbReference type="EMBL" id="CP014352">
    <property type="protein sequence ID" value="AMS05503.1"/>
    <property type="molecule type" value="Genomic_DNA"/>
</dbReference>
<dbReference type="Pfam" id="PF12903">
    <property type="entry name" value="DUF3830"/>
    <property type="match status" value="1"/>
</dbReference>
<dbReference type="SUPFAM" id="SSF50891">
    <property type="entry name" value="Cyclophilin-like"/>
    <property type="match status" value="1"/>
</dbReference>
<reference evidence="2 4" key="1">
    <citation type="journal article" date="2016" name="Plant Dis.">
        <title>Improved production of propionic acid using genome shuffling.</title>
        <authorList>
            <person name="Luna-Flores C.H."/>
            <person name="Palfreyman R.W."/>
            <person name="Kromer J.O."/>
            <person name="Nielsen L.K."/>
            <person name="Marcellin E."/>
        </authorList>
    </citation>
    <scope>NUCLEOTIDE SEQUENCE [LARGE SCALE GENOMIC DNA]</scope>
    <source>
        <strain evidence="2 4">F3E8</strain>
    </source>
</reference>
<sequence length="165" mass="18116">MPRYITITLEKRQVTAKALLLDDEAPRTCQAIWDSLPIAGPAFHGKYARNEIYAFVEPLVTDPGPENTTITPFTGDLCYFNFSNTALSNPGYGYEKESALPGTGQVVDLALFYGRNNLLINGDQGWVPGNVYGRIVEGLDDVIAAGTDIWTNGFAGERFSYARVE</sequence>